<dbReference type="Proteomes" id="UP001283361">
    <property type="component" value="Unassembled WGS sequence"/>
</dbReference>
<evidence type="ECO:0000313" key="3">
    <source>
        <dbReference type="Proteomes" id="UP001283361"/>
    </source>
</evidence>
<dbReference type="PANTHER" id="PTHR16166">
    <property type="entry name" value="VACUOLAR PROTEIN SORTING-ASSOCIATED PROTEIN VPS13"/>
    <property type="match status" value="1"/>
</dbReference>
<comment type="caution">
    <text evidence="2">The sequence shown here is derived from an EMBL/GenBank/DDBJ whole genome shotgun (WGS) entry which is preliminary data.</text>
</comment>
<evidence type="ECO:0000313" key="2">
    <source>
        <dbReference type="EMBL" id="KAK3771918.1"/>
    </source>
</evidence>
<reference evidence="2" key="1">
    <citation type="journal article" date="2023" name="G3 (Bethesda)">
        <title>A reference genome for the long-term kleptoplast-retaining sea slug Elysia crispata morphotype clarki.</title>
        <authorList>
            <person name="Eastman K.E."/>
            <person name="Pendleton A.L."/>
            <person name="Shaikh M.A."/>
            <person name="Suttiyut T."/>
            <person name="Ogas R."/>
            <person name="Tomko P."/>
            <person name="Gavelis G."/>
            <person name="Widhalm J.R."/>
            <person name="Wisecaver J.H."/>
        </authorList>
    </citation>
    <scope>NUCLEOTIDE SEQUENCE</scope>
    <source>
        <strain evidence="2">ECLA1</strain>
    </source>
</reference>
<dbReference type="Pfam" id="PF25037">
    <property type="entry name" value="VPS13_C"/>
    <property type="match status" value="1"/>
</dbReference>
<name>A0AAE0ZMD0_9GAST</name>
<proteinExistence type="predicted"/>
<protein>
    <recommendedName>
        <fullName evidence="1">Intermembrane lipid transfer protein VPS13-like C-terminal domain-containing protein</fullName>
    </recommendedName>
</protein>
<organism evidence="2 3">
    <name type="scientific">Elysia crispata</name>
    <name type="common">lettuce slug</name>
    <dbReference type="NCBI Taxonomy" id="231223"/>
    <lineage>
        <taxon>Eukaryota</taxon>
        <taxon>Metazoa</taxon>
        <taxon>Spiralia</taxon>
        <taxon>Lophotrochozoa</taxon>
        <taxon>Mollusca</taxon>
        <taxon>Gastropoda</taxon>
        <taxon>Heterobranchia</taxon>
        <taxon>Euthyneura</taxon>
        <taxon>Panpulmonata</taxon>
        <taxon>Sacoglossa</taxon>
        <taxon>Placobranchoidea</taxon>
        <taxon>Plakobranchidae</taxon>
        <taxon>Elysia</taxon>
    </lineage>
</organism>
<dbReference type="PANTHER" id="PTHR16166:SF146">
    <property type="entry name" value="VACUOLAR PROTEIN SORTING-ASSOCIATED PROTEIN 13A-LIKE ISOFORM X1"/>
    <property type="match status" value="1"/>
</dbReference>
<evidence type="ECO:0000259" key="1">
    <source>
        <dbReference type="Pfam" id="PF25037"/>
    </source>
</evidence>
<dbReference type="GO" id="GO:0045053">
    <property type="term" value="P:protein retention in Golgi apparatus"/>
    <property type="evidence" value="ECO:0007669"/>
    <property type="project" value="TreeGrafter"/>
</dbReference>
<dbReference type="GO" id="GO:0006623">
    <property type="term" value="P:protein targeting to vacuole"/>
    <property type="evidence" value="ECO:0007669"/>
    <property type="project" value="TreeGrafter"/>
</dbReference>
<accession>A0AAE0ZMD0</accession>
<dbReference type="EMBL" id="JAWDGP010003666">
    <property type="protein sequence ID" value="KAK3771918.1"/>
    <property type="molecule type" value="Genomic_DNA"/>
</dbReference>
<dbReference type="AlphaFoldDB" id="A0AAE0ZMD0"/>
<gene>
    <name evidence="2" type="ORF">RRG08_053899</name>
</gene>
<sequence>MLKRIDNQLSDAYFPSVFARTPLSPYAVRRMGPKPFIELGIIRRTVPKGNINTIRYAKILIQEFSLNVDKGFLLSIIDFISGLNPPENESYQLQQDLMMTKQSLKEASAITIASRPQKIFFEYIHLSPLKLHLSFSLGGTAHLSTSSGRAVPHTATLRTDIVDFFLNSLGVTLTEIKNVELKMAYFERKGVLLSIDQLFTQAQSHFTQQALQQAYVLILGLDVLGNPYGLVKDFTQGLGDFFYQPFLGSVQGRDKFTENLSQSMHSLMGNTVGSSAGSVAQISGGIGRVLASISFDDDYRKKRRLRMQQEPQDLPASLAFASKTLVIGVALGLSGVILDPIKGAHEDGVEGFFKGVGKGLLGLLTKPSGGIFDMVSMAFDGVRRSAEMDGGVVARLRLPRFINPQVGLEPYSNHKAAGMRLLQGILKGELAKTDTYWAHAPLSKEERANVLLITNKHILLLEKCRFWGGWEVEWKILISSILGVPAILEHRMIFRVTEDDSSVNLFSSGSREVDSNEADILEWLQQQITFVMKYVKQST</sequence>
<feature type="domain" description="Intermembrane lipid transfer protein VPS13-like C-terminal" evidence="1">
    <location>
        <begin position="396"/>
        <end position="499"/>
    </location>
</feature>
<dbReference type="InterPro" id="IPR056748">
    <property type="entry name" value="VPS13-like_C"/>
</dbReference>
<keyword evidence="3" id="KW-1185">Reference proteome</keyword>
<dbReference type="InterPro" id="IPR026847">
    <property type="entry name" value="VPS13"/>
</dbReference>